<sequence length="86" mass="9985">MKTNRPNWPINFSQLSKAAMMPREANEADAPKKEKSASYKHRNLNEGTVHQEERRQKKGAKACRCFFCGRGGRQDRSRHKNRVSLQ</sequence>
<evidence type="ECO:0000256" key="1">
    <source>
        <dbReference type="SAM" id="MobiDB-lite"/>
    </source>
</evidence>
<proteinExistence type="predicted"/>
<organism evidence="2 3">
    <name type="scientific">Trichonephila clavata</name>
    <name type="common">Joro spider</name>
    <name type="synonym">Nephila clavata</name>
    <dbReference type="NCBI Taxonomy" id="2740835"/>
    <lineage>
        <taxon>Eukaryota</taxon>
        <taxon>Metazoa</taxon>
        <taxon>Ecdysozoa</taxon>
        <taxon>Arthropoda</taxon>
        <taxon>Chelicerata</taxon>
        <taxon>Arachnida</taxon>
        <taxon>Araneae</taxon>
        <taxon>Araneomorphae</taxon>
        <taxon>Entelegynae</taxon>
        <taxon>Araneoidea</taxon>
        <taxon>Nephilidae</taxon>
        <taxon>Trichonephila</taxon>
    </lineage>
</organism>
<reference evidence="2" key="1">
    <citation type="submission" date="2020-07" db="EMBL/GenBank/DDBJ databases">
        <title>Multicomponent nature underlies the extraordinary mechanical properties of spider dragline silk.</title>
        <authorList>
            <person name="Kono N."/>
            <person name="Nakamura H."/>
            <person name="Mori M."/>
            <person name="Yoshida Y."/>
            <person name="Ohtoshi R."/>
            <person name="Malay A.D."/>
            <person name="Moran D.A.P."/>
            <person name="Tomita M."/>
            <person name="Numata K."/>
            <person name="Arakawa K."/>
        </authorList>
    </citation>
    <scope>NUCLEOTIDE SEQUENCE</scope>
</reference>
<feature type="compositionally biased region" description="Basic and acidic residues" evidence="1">
    <location>
        <begin position="24"/>
        <end position="37"/>
    </location>
</feature>
<name>A0A8X6FQ50_TRICU</name>
<protein>
    <submittedName>
        <fullName evidence="2">Uncharacterized protein</fullName>
    </submittedName>
</protein>
<feature type="region of interest" description="Disordered" evidence="1">
    <location>
        <begin position="19"/>
        <end position="59"/>
    </location>
</feature>
<dbReference type="OrthoDB" id="10513451at2759"/>
<dbReference type="Proteomes" id="UP000887116">
    <property type="component" value="Unassembled WGS sequence"/>
</dbReference>
<keyword evidence="3" id="KW-1185">Reference proteome</keyword>
<dbReference type="EMBL" id="BMAO01013076">
    <property type="protein sequence ID" value="GFQ86081.1"/>
    <property type="molecule type" value="Genomic_DNA"/>
</dbReference>
<evidence type="ECO:0000313" key="2">
    <source>
        <dbReference type="EMBL" id="GFQ86081.1"/>
    </source>
</evidence>
<evidence type="ECO:0000313" key="3">
    <source>
        <dbReference type="Proteomes" id="UP000887116"/>
    </source>
</evidence>
<comment type="caution">
    <text evidence="2">The sequence shown here is derived from an EMBL/GenBank/DDBJ whole genome shotgun (WGS) entry which is preliminary data.</text>
</comment>
<dbReference type="AlphaFoldDB" id="A0A8X6FQ50"/>
<accession>A0A8X6FQ50</accession>
<gene>
    <name evidence="2" type="ORF">TNCT_309761</name>
</gene>